<feature type="domain" description="Cyclic nucleotide-binding" evidence="7">
    <location>
        <begin position="993"/>
        <end position="1096"/>
    </location>
</feature>
<feature type="compositionally biased region" description="Basic and acidic residues" evidence="5">
    <location>
        <begin position="110"/>
        <end position="134"/>
    </location>
</feature>
<feature type="compositionally biased region" description="Polar residues" evidence="5">
    <location>
        <begin position="54"/>
        <end position="92"/>
    </location>
</feature>
<dbReference type="GO" id="GO:0016020">
    <property type="term" value="C:membrane"/>
    <property type="evidence" value="ECO:0007669"/>
    <property type="project" value="UniProtKB-SubCell"/>
</dbReference>
<dbReference type="AlphaFoldDB" id="A0A9P4TC94"/>
<feature type="region of interest" description="Disordered" evidence="5">
    <location>
        <begin position="873"/>
        <end position="957"/>
    </location>
</feature>
<dbReference type="InterPro" id="IPR052706">
    <property type="entry name" value="Membrane-Transporter-like"/>
</dbReference>
<dbReference type="PROSITE" id="PS50801">
    <property type="entry name" value="STAS"/>
    <property type="match status" value="1"/>
</dbReference>
<dbReference type="Pfam" id="PF01740">
    <property type="entry name" value="STAS"/>
    <property type="match status" value="1"/>
</dbReference>
<evidence type="ECO:0000256" key="2">
    <source>
        <dbReference type="ARBA" id="ARBA00022692"/>
    </source>
</evidence>
<evidence type="ECO:0000256" key="6">
    <source>
        <dbReference type="SAM" id="Phobius"/>
    </source>
</evidence>
<dbReference type="PANTHER" id="PTHR43310:SF4">
    <property type="entry name" value="AFR304WP"/>
    <property type="match status" value="1"/>
</dbReference>
<feature type="compositionally biased region" description="Polar residues" evidence="5">
    <location>
        <begin position="12"/>
        <end position="27"/>
    </location>
</feature>
<keyword evidence="3 6" id="KW-1133">Transmembrane helix</keyword>
<feature type="transmembrane region" description="Helical" evidence="6">
    <location>
        <begin position="527"/>
        <end position="551"/>
    </location>
</feature>
<name>A0A9P4TC94_CURKU</name>
<feature type="compositionally biased region" description="Polar residues" evidence="5">
    <location>
        <begin position="878"/>
        <end position="889"/>
    </location>
</feature>
<dbReference type="InterPro" id="IPR014710">
    <property type="entry name" value="RmlC-like_jellyroll"/>
</dbReference>
<dbReference type="InterPro" id="IPR011547">
    <property type="entry name" value="SLC26A/SulP_dom"/>
</dbReference>
<evidence type="ECO:0000259" key="8">
    <source>
        <dbReference type="PROSITE" id="PS50801"/>
    </source>
</evidence>
<dbReference type="Gene3D" id="2.60.120.10">
    <property type="entry name" value="Jelly Rolls"/>
    <property type="match status" value="1"/>
</dbReference>
<dbReference type="CDD" id="cd00038">
    <property type="entry name" value="CAP_ED"/>
    <property type="match status" value="1"/>
</dbReference>
<evidence type="ECO:0000313" key="9">
    <source>
        <dbReference type="EMBL" id="KAF3000244.1"/>
    </source>
</evidence>
<feature type="compositionally biased region" description="Low complexity" evidence="5">
    <location>
        <begin position="890"/>
        <end position="907"/>
    </location>
</feature>
<proteinExistence type="predicted"/>
<dbReference type="InterPro" id="IPR002645">
    <property type="entry name" value="STAS_dom"/>
</dbReference>
<evidence type="ECO:0000256" key="3">
    <source>
        <dbReference type="ARBA" id="ARBA00022989"/>
    </source>
</evidence>
<evidence type="ECO:0000256" key="1">
    <source>
        <dbReference type="ARBA" id="ARBA00004141"/>
    </source>
</evidence>
<feature type="transmembrane region" description="Helical" evidence="6">
    <location>
        <begin position="669"/>
        <end position="700"/>
    </location>
</feature>
<dbReference type="SUPFAM" id="SSF52091">
    <property type="entry name" value="SpoIIaa-like"/>
    <property type="match status" value="1"/>
</dbReference>
<dbReference type="InterPro" id="IPR000595">
    <property type="entry name" value="cNMP-bd_dom"/>
</dbReference>
<dbReference type="InterPro" id="IPR018490">
    <property type="entry name" value="cNMP-bd_dom_sf"/>
</dbReference>
<feature type="compositionally biased region" description="Low complexity" evidence="5">
    <location>
        <begin position="945"/>
        <end position="957"/>
    </location>
</feature>
<dbReference type="OrthoDB" id="409725at2759"/>
<sequence length="1113" mass="122642">MPAHLSPRRDWSTQAAEQQLPFTSDNVSDAEFGSDQHNTDIESQTQSRARRIRAQSNASATLSQSFSRNPIRSFAHQTSHGFTDTPQYSSQGVRERSSQLASYALDTEEYQDRPHRHSFVEPDTSGRRLSDYLEGRGSFDSGREDTIEEDSEAETPITVIGGPQKADQGFFGWRDTGRAASISSGVPDVVVQDTERTPLLPTARLPRASQPQPQHKSSKDKTKSRSRSPGKTLQRRVTDSFTKGREHVLGLRRTLTNPKTYTKDALLSSALSSAQTLTAVFLGLLLNLLDALSYGYILFPLGSPIFSQTGPDGISIFFVSCIVSQLCYSFGLSTFKGGVGSEMIEVVPFFHKMAYSIMERMEGESPEAIMATTITSYCLSSILTGLIFLALGGFKLGTLVSFFPRHILIGCIGGVGFFLFVTGIEVSARIEGNLNYDLATLQKLFSADTWFLWTIPLVLAISIMIMQRMVKSPFVLPAFFVLIFATFYVFVKGIFHVDLADARDAGWIFEQPEAGVKFYRFYSYFKFWLIDVSALASCIPTMFALSFFGIIHVPINVPALGAAVKEDNLDVNRELIAHGISNTLSGFVGSIQNYLVYANSVMFIANGGNSRLAGSLLALATGAVWIAGPAMIGFIPVCLVGALIFLLGIDLMKEALWDTFGKCHKLEYLTIVAIVLIMGIHDFVVGIFVGIVLACVSYVVQSSRHPAIRGSYSGIVAESTVRRPRADVRYLSKVRGQIRVVKLGGFLFFGTIVSVEQNLRSLIDDDNFEEQPVSFIVVDFTHVSAVDFSGCEGFQRINRILGSKGVKMILSGVSFGNDVGKSLQSVGLLDEAEEEEGGVPPPQVFEDLNTALEACENELLEVFHRHCSTHVKKRQITPPMSINGAKNLNSEPIPSGGSPASSLGPSSLNPDFASPRRGARLLAARSTMRESSRNSTSDLSTYQDSSSHTETTSTTQIVSSRWKNFAQPLKIILQTFEDVSSKNEDFWHVIAPYFSRRELPAGSLLYSRGDDPDGFYILEKGRFRAEYELDQGSFFEVILPGTTCGELPFFSETDRTGTVAVENDSVAWLLTRERFDQLEREHQDVARELLKVGLKLTKERMDAITSYVLVTAS</sequence>
<dbReference type="Gene3D" id="3.30.750.24">
    <property type="entry name" value="STAS domain"/>
    <property type="match status" value="1"/>
</dbReference>
<feature type="domain" description="STAS" evidence="8">
    <location>
        <begin position="728"/>
        <end position="855"/>
    </location>
</feature>
<dbReference type="PROSITE" id="PS50042">
    <property type="entry name" value="CNMP_BINDING_3"/>
    <property type="match status" value="1"/>
</dbReference>
<keyword evidence="10" id="KW-1185">Reference proteome</keyword>
<feature type="transmembrane region" description="Helical" evidence="6">
    <location>
        <begin position="313"/>
        <end position="331"/>
    </location>
</feature>
<feature type="transmembrane region" description="Helical" evidence="6">
    <location>
        <begin position="406"/>
        <end position="430"/>
    </location>
</feature>
<dbReference type="CDD" id="cd07042">
    <property type="entry name" value="STAS_SulP_like_sulfate_transporter"/>
    <property type="match status" value="1"/>
</dbReference>
<dbReference type="Pfam" id="PF00916">
    <property type="entry name" value="Sulfate_transp"/>
    <property type="match status" value="1"/>
</dbReference>
<evidence type="ECO:0000256" key="5">
    <source>
        <dbReference type="SAM" id="MobiDB-lite"/>
    </source>
</evidence>
<keyword evidence="2 6" id="KW-0812">Transmembrane</keyword>
<dbReference type="EMBL" id="SWKU01000015">
    <property type="protein sequence ID" value="KAF3000244.1"/>
    <property type="molecule type" value="Genomic_DNA"/>
</dbReference>
<feature type="transmembrane region" description="Helical" evidence="6">
    <location>
        <begin position="474"/>
        <end position="491"/>
    </location>
</feature>
<organism evidence="9 10">
    <name type="scientific">Curvularia kusanoi</name>
    <name type="common">Cochliobolus kusanoi</name>
    <dbReference type="NCBI Taxonomy" id="90978"/>
    <lineage>
        <taxon>Eukaryota</taxon>
        <taxon>Fungi</taxon>
        <taxon>Dikarya</taxon>
        <taxon>Ascomycota</taxon>
        <taxon>Pezizomycotina</taxon>
        <taxon>Dothideomycetes</taxon>
        <taxon>Pleosporomycetidae</taxon>
        <taxon>Pleosporales</taxon>
        <taxon>Pleosporineae</taxon>
        <taxon>Pleosporaceae</taxon>
        <taxon>Curvularia</taxon>
    </lineage>
</organism>
<dbReference type="SUPFAM" id="SSF51206">
    <property type="entry name" value="cAMP-binding domain-like"/>
    <property type="match status" value="1"/>
</dbReference>
<protein>
    <recommendedName>
        <fullName evidence="11">Sulfate transporter</fullName>
    </recommendedName>
</protein>
<reference evidence="9" key="1">
    <citation type="submission" date="2019-04" db="EMBL/GenBank/DDBJ databases">
        <title>Sequencing of skin fungus with MAO and IRED activity.</title>
        <authorList>
            <person name="Marsaioli A.J."/>
            <person name="Bonatto J.M.C."/>
            <person name="Reis Junior O."/>
        </authorList>
    </citation>
    <scope>NUCLEOTIDE SEQUENCE</scope>
    <source>
        <strain evidence="9">30M1</strain>
    </source>
</reference>
<evidence type="ECO:0000259" key="7">
    <source>
        <dbReference type="PROSITE" id="PS50042"/>
    </source>
</evidence>
<feature type="transmembrane region" description="Helical" evidence="6">
    <location>
        <begin position="450"/>
        <end position="467"/>
    </location>
</feature>
<dbReference type="Pfam" id="PF00027">
    <property type="entry name" value="cNMP_binding"/>
    <property type="match status" value="1"/>
</dbReference>
<accession>A0A9P4TC94</accession>
<comment type="caution">
    <text evidence="9">The sequence shown here is derived from an EMBL/GenBank/DDBJ whole genome shotgun (WGS) entry which is preliminary data.</text>
</comment>
<feature type="compositionally biased region" description="Polar residues" evidence="5">
    <location>
        <begin position="933"/>
        <end position="944"/>
    </location>
</feature>
<feature type="transmembrane region" description="Helical" evidence="6">
    <location>
        <begin position="616"/>
        <end position="649"/>
    </location>
</feature>
<feature type="transmembrane region" description="Helical" evidence="6">
    <location>
        <begin position="368"/>
        <end position="394"/>
    </location>
</feature>
<keyword evidence="4 6" id="KW-0472">Membrane</keyword>
<dbReference type="Proteomes" id="UP000801428">
    <property type="component" value="Unassembled WGS sequence"/>
</dbReference>
<evidence type="ECO:0000256" key="4">
    <source>
        <dbReference type="ARBA" id="ARBA00023136"/>
    </source>
</evidence>
<feature type="region of interest" description="Disordered" evidence="5">
    <location>
        <begin position="1"/>
        <end position="154"/>
    </location>
</feature>
<feature type="region of interest" description="Disordered" evidence="5">
    <location>
        <begin position="183"/>
        <end position="239"/>
    </location>
</feature>
<dbReference type="InterPro" id="IPR036513">
    <property type="entry name" value="STAS_dom_sf"/>
</dbReference>
<evidence type="ECO:0008006" key="11">
    <source>
        <dbReference type="Google" id="ProtNLM"/>
    </source>
</evidence>
<comment type="subcellular location">
    <subcellularLocation>
        <location evidence="1">Membrane</location>
        <topology evidence="1">Multi-pass membrane protein</topology>
    </subcellularLocation>
</comment>
<evidence type="ECO:0000313" key="10">
    <source>
        <dbReference type="Proteomes" id="UP000801428"/>
    </source>
</evidence>
<dbReference type="PANTHER" id="PTHR43310">
    <property type="entry name" value="SULFATE TRANSPORTER YBAR-RELATED"/>
    <property type="match status" value="1"/>
</dbReference>
<feature type="transmembrane region" description="Helical" evidence="6">
    <location>
        <begin position="277"/>
        <end position="301"/>
    </location>
</feature>
<dbReference type="SMART" id="SM00100">
    <property type="entry name" value="cNMP"/>
    <property type="match status" value="1"/>
</dbReference>
<gene>
    <name evidence="9" type="ORF">E8E13_007687</name>
</gene>